<organism evidence="5 6">
    <name type="scientific">Nocardiopsis aegyptia</name>
    <dbReference type="NCBI Taxonomy" id="220378"/>
    <lineage>
        <taxon>Bacteria</taxon>
        <taxon>Bacillati</taxon>
        <taxon>Actinomycetota</taxon>
        <taxon>Actinomycetes</taxon>
        <taxon>Streptosporangiales</taxon>
        <taxon>Nocardiopsidaceae</taxon>
        <taxon>Nocardiopsis</taxon>
    </lineage>
</organism>
<dbReference type="PANTHER" id="PTHR22683:SF41">
    <property type="entry name" value="DNA TRANSLOCASE FTSK"/>
    <property type="match status" value="1"/>
</dbReference>
<feature type="domain" description="FtsK" evidence="4">
    <location>
        <begin position="16"/>
        <end position="201"/>
    </location>
</feature>
<dbReference type="Pfam" id="PF01580">
    <property type="entry name" value="FtsK_SpoIIIE"/>
    <property type="match status" value="1"/>
</dbReference>
<dbReference type="RefSeq" id="WP_179821631.1">
    <property type="nucleotide sequence ID" value="NZ_JACCFS010000001.1"/>
</dbReference>
<evidence type="ECO:0000313" key="5">
    <source>
        <dbReference type="EMBL" id="NYJ33450.1"/>
    </source>
</evidence>
<evidence type="ECO:0000256" key="2">
    <source>
        <dbReference type="ARBA" id="ARBA00022840"/>
    </source>
</evidence>
<protein>
    <submittedName>
        <fullName evidence="5">DNA segregation ATPase FtsK/SpoIIIE-like protein</fullName>
    </submittedName>
</protein>
<dbReference type="Proteomes" id="UP000572051">
    <property type="component" value="Unassembled WGS sequence"/>
</dbReference>
<dbReference type="InterPro" id="IPR050206">
    <property type="entry name" value="FtsK/SpoIIIE/SftA"/>
</dbReference>
<name>A0A7Z0J9J0_9ACTN</name>
<feature type="binding site" evidence="3">
    <location>
        <begin position="32"/>
        <end position="39"/>
    </location>
    <ligand>
        <name>ATP</name>
        <dbReference type="ChEBI" id="CHEBI:30616"/>
    </ligand>
</feature>
<dbReference type="GO" id="GO:0005524">
    <property type="term" value="F:ATP binding"/>
    <property type="evidence" value="ECO:0007669"/>
    <property type="project" value="UniProtKB-UniRule"/>
</dbReference>
<reference evidence="5 6" key="1">
    <citation type="submission" date="2020-07" db="EMBL/GenBank/DDBJ databases">
        <title>Sequencing the genomes of 1000 actinobacteria strains.</title>
        <authorList>
            <person name="Klenk H.-P."/>
        </authorList>
    </citation>
    <scope>NUCLEOTIDE SEQUENCE [LARGE SCALE GENOMIC DNA]</scope>
    <source>
        <strain evidence="5 6">DSM 44442</strain>
    </source>
</reference>
<sequence length="257" mass="27912">MNFWRDKLFAGRDPRGRAVETKMVERSYMIGGEPGGGKSVASNNVLAWFFLDPRVKVYLADGKFGFDLMVWKAMAAGVLTSKDPDDMLDFLDGVRVEMDRRYGLLRKLGVPKVTEDIAERHNLHPIVVHIDEVQYWSAGGDKKSNEKFMVMLADIVGRGRAAGIITGVITQRPAAEVVPTRLRDILSIRWALRCTTPAASDTILGSGWAGRGYSAARFEPDQRGRLPARGGFDACADAGGVHRPGAGRVAGVGGPGV</sequence>
<proteinExistence type="predicted"/>
<accession>A0A7Z0J9J0</accession>
<keyword evidence="1 3" id="KW-0547">Nucleotide-binding</keyword>
<evidence type="ECO:0000259" key="4">
    <source>
        <dbReference type="PROSITE" id="PS50901"/>
    </source>
</evidence>
<keyword evidence="2 3" id="KW-0067">ATP-binding</keyword>
<dbReference type="GO" id="GO:0003677">
    <property type="term" value="F:DNA binding"/>
    <property type="evidence" value="ECO:0007669"/>
    <property type="project" value="InterPro"/>
</dbReference>
<evidence type="ECO:0000256" key="3">
    <source>
        <dbReference type="PROSITE-ProRule" id="PRU00289"/>
    </source>
</evidence>
<gene>
    <name evidence="5" type="ORF">HNR10_001331</name>
</gene>
<comment type="caution">
    <text evidence="5">The sequence shown here is derived from an EMBL/GenBank/DDBJ whole genome shotgun (WGS) entry which is preliminary data.</text>
</comment>
<dbReference type="AlphaFoldDB" id="A0A7Z0J9J0"/>
<keyword evidence="6" id="KW-1185">Reference proteome</keyword>
<dbReference type="Gene3D" id="3.40.50.300">
    <property type="entry name" value="P-loop containing nucleotide triphosphate hydrolases"/>
    <property type="match status" value="1"/>
</dbReference>
<dbReference type="EMBL" id="JACCFS010000001">
    <property type="protein sequence ID" value="NYJ33450.1"/>
    <property type="molecule type" value="Genomic_DNA"/>
</dbReference>
<dbReference type="InterPro" id="IPR002543">
    <property type="entry name" value="FtsK_dom"/>
</dbReference>
<dbReference type="PROSITE" id="PS50901">
    <property type="entry name" value="FTSK"/>
    <property type="match status" value="1"/>
</dbReference>
<dbReference type="InterPro" id="IPR027417">
    <property type="entry name" value="P-loop_NTPase"/>
</dbReference>
<evidence type="ECO:0000313" key="6">
    <source>
        <dbReference type="Proteomes" id="UP000572051"/>
    </source>
</evidence>
<evidence type="ECO:0000256" key="1">
    <source>
        <dbReference type="ARBA" id="ARBA00022741"/>
    </source>
</evidence>
<dbReference type="SUPFAM" id="SSF52540">
    <property type="entry name" value="P-loop containing nucleoside triphosphate hydrolases"/>
    <property type="match status" value="1"/>
</dbReference>
<dbReference type="PANTHER" id="PTHR22683">
    <property type="entry name" value="SPORULATION PROTEIN RELATED"/>
    <property type="match status" value="1"/>
</dbReference>